<name>A0A9P0G200_9NEOP</name>
<dbReference type="SUPFAM" id="SSF48403">
    <property type="entry name" value="Ankyrin repeat"/>
    <property type="match status" value="1"/>
</dbReference>
<dbReference type="OrthoDB" id="71307at2759"/>
<proteinExistence type="predicted"/>
<feature type="region of interest" description="Disordered" evidence="1">
    <location>
        <begin position="96"/>
        <end position="125"/>
    </location>
</feature>
<reference evidence="2" key="1">
    <citation type="submission" date="2021-12" db="EMBL/GenBank/DDBJ databases">
        <authorList>
            <person name="King R."/>
        </authorList>
    </citation>
    <scope>NUCLEOTIDE SEQUENCE</scope>
</reference>
<dbReference type="InterPro" id="IPR036770">
    <property type="entry name" value="Ankyrin_rpt-contain_sf"/>
</dbReference>
<dbReference type="EMBL" id="OU893353">
    <property type="protein sequence ID" value="CAH0757614.1"/>
    <property type="molecule type" value="Genomic_DNA"/>
</dbReference>
<evidence type="ECO:0000313" key="2">
    <source>
        <dbReference type="EMBL" id="CAH0757614.1"/>
    </source>
</evidence>
<feature type="compositionally biased region" description="Basic and acidic residues" evidence="1">
    <location>
        <begin position="113"/>
        <end position="125"/>
    </location>
</feature>
<sequence length="703" mass="79508">MGSAKVSNATQSTMAETEKKSIKKLLRELFKIDKKKEKIAQPANVEPDKTTSTQVVENILEKIKKLDIKEQAHESEDEDEFKNFTFKTVSVDNLRADRSQSHSSEDSGFAEKYVPDLEEGKEKERDDDITVPFEKLNLKDGKREKRLQTVVIARGPIRHKGDSNRQTGPYSVQTDTCRQIQINKHTLTGGQVIVNPRNVDFLEFDNALKQVQQTSEQSHHEYGGEWLNIVSEYIREDSLKNSNEGNNMLSEFLQSEELQSNCENIILTPPHQAPEISQPNPIEEFTNHIQNELFGDVSDLTILNELADIPDNQNQYFLTPPHSVNAYSPMSDSASYKNSDYTYSPGRSSILSPERSSPICSGDYEKFQEISPYEDTSGACKKSVERKDSGSSMTLKQYKDLQREITHSFSKKDCCLLERTTCKQIFLEYLQRLSQEQRKNMCLKVAKLDLNNAYGVLQNILISLSQSNEMEDLQCALFRLVCERVLAQKPDWFVDDFGLNLLKSAALRCHHRPELTRCLVHCVRNAIKHDSALVQGRESVFHEVDALGDTLLIACVRRGDACANVLAELTRRDVGVEQIPLFRVNHFNADGASALHVACSEHSAATPRLHCAHILLEHAGADLWLGDAKGGDTALHMAVNSRTCDLTLIMVIFSHLNRKEWKKLAHAPNTCSKSPLENARSAMRSPSRENYPPEVLEFLKKCR</sequence>
<dbReference type="Proteomes" id="UP001153714">
    <property type="component" value="Chromosome 22"/>
</dbReference>
<evidence type="ECO:0000256" key="1">
    <source>
        <dbReference type="SAM" id="MobiDB-lite"/>
    </source>
</evidence>
<organism evidence="2 3">
    <name type="scientific">Diatraea saccharalis</name>
    <name type="common">sugarcane borer</name>
    <dbReference type="NCBI Taxonomy" id="40085"/>
    <lineage>
        <taxon>Eukaryota</taxon>
        <taxon>Metazoa</taxon>
        <taxon>Ecdysozoa</taxon>
        <taxon>Arthropoda</taxon>
        <taxon>Hexapoda</taxon>
        <taxon>Insecta</taxon>
        <taxon>Pterygota</taxon>
        <taxon>Neoptera</taxon>
        <taxon>Endopterygota</taxon>
        <taxon>Lepidoptera</taxon>
        <taxon>Glossata</taxon>
        <taxon>Ditrysia</taxon>
        <taxon>Pyraloidea</taxon>
        <taxon>Crambidae</taxon>
        <taxon>Crambinae</taxon>
        <taxon>Diatraea</taxon>
    </lineage>
</organism>
<feature type="compositionally biased region" description="Basic and acidic residues" evidence="1">
    <location>
        <begin position="96"/>
        <end position="105"/>
    </location>
</feature>
<gene>
    <name evidence="2" type="ORF">DIATSA_LOCUS8141</name>
</gene>
<dbReference type="Gene3D" id="1.25.40.20">
    <property type="entry name" value="Ankyrin repeat-containing domain"/>
    <property type="match status" value="1"/>
</dbReference>
<dbReference type="AlphaFoldDB" id="A0A9P0G200"/>
<accession>A0A9P0G200</accession>
<evidence type="ECO:0000313" key="3">
    <source>
        <dbReference type="Proteomes" id="UP001153714"/>
    </source>
</evidence>
<keyword evidence="3" id="KW-1185">Reference proteome</keyword>
<reference evidence="2" key="2">
    <citation type="submission" date="2022-10" db="EMBL/GenBank/DDBJ databases">
        <authorList>
            <consortium name="ENA_rothamsted_submissions"/>
            <consortium name="culmorum"/>
            <person name="King R."/>
        </authorList>
    </citation>
    <scope>NUCLEOTIDE SEQUENCE</scope>
</reference>
<protein>
    <submittedName>
        <fullName evidence="2">Uncharacterized protein</fullName>
    </submittedName>
</protein>